<gene>
    <name evidence="1" type="ORF">niasHT_012715</name>
</gene>
<evidence type="ECO:0000313" key="2">
    <source>
        <dbReference type="Proteomes" id="UP001620626"/>
    </source>
</evidence>
<evidence type="ECO:0000313" key="1">
    <source>
        <dbReference type="EMBL" id="KAL3112920.1"/>
    </source>
</evidence>
<accession>A0ABD2LCH9</accession>
<organism evidence="1 2">
    <name type="scientific">Heterodera trifolii</name>
    <dbReference type="NCBI Taxonomy" id="157864"/>
    <lineage>
        <taxon>Eukaryota</taxon>
        <taxon>Metazoa</taxon>
        <taxon>Ecdysozoa</taxon>
        <taxon>Nematoda</taxon>
        <taxon>Chromadorea</taxon>
        <taxon>Rhabditida</taxon>
        <taxon>Tylenchina</taxon>
        <taxon>Tylenchomorpha</taxon>
        <taxon>Tylenchoidea</taxon>
        <taxon>Heteroderidae</taxon>
        <taxon>Heteroderinae</taxon>
        <taxon>Heterodera</taxon>
    </lineage>
</organism>
<dbReference type="EMBL" id="JBICBT010000460">
    <property type="protein sequence ID" value="KAL3112920.1"/>
    <property type="molecule type" value="Genomic_DNA"/>
</dbReference>
<proteinExistence type="predicted"/>
<comment type="caution">
    <text evidence="1">The sequence shown here is derived from an EMBL/GenBank/DDBJ whole genome shotgun (WGS) entry which is preliminary data.</text>
</comment>
<name>A0ABD2LCH9_9BILA</name>
<sequence length="96" mass="10853">MENYIPERIEKRLKTVEQHQDDVVVRVEKMDVSSRACPTQELQRTALQGSAEPNGLILVGDETMKNGQKGTIWRENNSSIDQAAHMNEQKAAMKNS</sequence>
<keyword evidence="2" id="KW-1185">Reference proteome</keyword>
<protein>
    <submittedName>
        <fullName evidence="1">Uncharacterized protein</fullName>
    </submittedName>
</protein>
<dbReference type="AlphaFoldDB" id="A0ABD2LCH9"/>
<reference evidence="1 2" key="1">
    <citation type="submission" date="2024-10" db="EMBL/GenBank/DDBJ databases">
        <authorList>
            <person name="Kim D."/>
        </authorList>
    </citation>
    <scope>NUCLEOTIDE SEQUENCE [LARGE SCALE GENOMIC DNA]</scope>
    <source>
        <strain evidence="1">BH-2024</strain>
    </source>
</reference>
<dbReference type="Proteomes" id="UP001620626">
    <property type="component" value="Unassembled WGS sequence"/>
</dbReference>